<feature type="domain" description="Protein SirB1 N-terminal" evidence="1">
    <location>
        <begin position="135"/>
        <end position="264"/>
    </location>
</feature>
<dbReference type="AlphaFoldDB" id="A0A6J5YC12"/>
<evidence type="ECO:0000313" key="2">
    <source>
        <dbReference type="EMBL" id="CAB4323005.1"/>
    </source>
</evidence>
<accession>A0A6J5YC12</accession>
<dbReference type="PANTHER" id="PTHR31350">
    <property type="entry name" value="SI:DKEY-261L7.2"/>
    <property type="match status" value="1"/>
</dbReference>
<dbReference type="EMBL" id="CAEMXZ010000023">
    <property type="protein sequence ID" value="CAB4323005.1"/>
    <property type="molecule type" value="Genomic_DNA"/>
</dbReference>
<sequence length="344" mass="37028">MKRKDVAIAGEMRISLDVAVAQLHGASECGNCVLRLIARAAAMRKSNRAAIIEEGMYLRVHKTIVDAVLGVVEQTSHFGTLPLVSVTNRFIECVNAPGRGLVLEEAALLIAAHAHHDLDVESALRSIDQIGQMVNTGELASLRSVLFDQYRLRGDTDTYYDPNNSYLDSVLTRRTGIPITLSVLTIAVGRRASIPLSGVGLPGHFLVGVLDHPGMYLDPFAGGKVLNTGGCIDLFHQLHGTGASFEESMLTPVDSVSIVDRMLNNLLAIFRSEGDTRSQLWVARLRSYLPGASISQQADVAVVLANGGQFDAAAEIFDSLAHVADDDTAGALLAARDRMRSRMN</sequence>
<organism evidence="2">
    <name type="scientific">freshwater metagenome</name>
    <dbReference type="NCBI Taxonomy" id="449393"/>
    <lineage>
        <taxon>unclassified sequences</taxon>
        <taxon>metagenomes</taxon>
        <taxon>ecological metagenomes</taxon>
    </lineage>
</organism>
<name>A0A6J5YC12_9ZZZZ</name>
<dbReference type="PANTHER" id="PTHR31350:SF21">
    <property type="entry name" value="F-BOX ONLY PROTEIN 21"/>
    <property type="match status" value="1"/>
</dbReference>
<reference evidence="2" key="1">
    <citation type="submission" date="2020-05" db="EMBL/GenBank/DDBJ databases">
        <authorList>
            <person name="Chiriac C."/>
            <person name="Salcher M."/>
            <person name="Ghai R."/>
            <person name="Kavagutti S V."/>
        </authorList>
    </citation>
    <scope>NUCLEOTIDE SEQUENCE</scope>
</reference>
<proteinExistence type="predicted"/>
<evidence type="ECO:0000259" key="1">
    <source>
        <dbReference type="Pfam" id="PF13369"/>
    </source>
</evidence>
<gene>
    <name evidence="2" type="ORF">UFOPK1392_00749</name>
</gene>
<dbReference type="Pfam" id="PF13369">
    <property type="entry name" value="Transglut_core2"/>
    <property type="match status" value="1"/>
</dbReference>
<protein>
    <submittedName>
        <fullName evidence="2">Unannotated protein</fullName>
    </submittedName>
</protein>
<dbReference type="InterPro" id="IPR032698">
    <property type="entry name" value="SirB1_N"/>
</dbReference>